<dbReference type="CDD" id="cd16328">
    <property type="entry name" value="RseA_N"/>
    <property type="match status" value="1"/>
</dbReference>
<dbReference type="InterPro" id="IPR052383">
    <property type="entry name" value="Anti-sigma-E_RseA-like"/>
</dbReference>
<dbReference type="KEGG" id="spiu:SPICUR_06220"/>
<dbReference type="PANTHER" id="PTHR38104:SF1">
    <property type="entry name" value="ANTI-SIGMA-E FACTOR RSEA"/>
    <property type="match status" value="1"/>
</dbReference>
<keyword evidence="1" id="KW-1133">Transmembrane helix</keyword>
<organism evidence="3 4">
    <name type="scientific">Spiribacter curvatus</name>
    <dbReference type="NCBI Taxonomy" id="1335757"/>
    <lineage>
        <taxon>Bacteria</taxon>
        <taxon>Pseudomonadati</taxon>
        <taxon>Pseudomonadota</taxon>
        <taxon>Gammaproteobacteria</taxon>
        <taxon>Chromatiales</taxon>
        <taxon>Ectothiorhodospiraceae</taxon>
        <taxon>Spiribacter</taxon>
    </lineage>
</organism>
<evidence type="ECO:0000259" key="2">
    <source>
        <dbReference type="Pfam" id="PF03872"/>
    </source>
</evidence>
<dbReference type="STRING" id="1335757.SPICUR_06220"/>
<name>U5T7M3_9GAMM</name>
<evidence type="ECO:0000256" key="1">
    <source>
        <dbReference type="SAM" id="Phobius"/>
    </source>
</evidence>
<reference evidence="3 4" key="1">
    <citation type="journal article" date="2013" name="BMC Genomics">
        <title>Genomes of "Spiribacter", a streamlined, successful halophilic bacterium.</title>
        <authorList>
            <person name="Lopez-Perez M."/>
            <person name="Ghai R."/>
            <person name="Leon M.J."/>
            <person name="Rodriguez-Olmos A."/>
            <person name="Copa-Patino J.L."/>
            <person name="Soliveri J."/>
            <person name="Sanchez-Porro C."/>
            <person name="Ventosa A."/>
            <person name="Rodriguez-Valera F."/>
        </authorList>
    </citation>
    <scope>NUCLEOTIDE SEQUENCE [LARGE SCALE GENOMIC DNA]</scope>
    <source>
        <strain evidence="3 4">UAH-SP71</strain>
    </source>
</reference>
<gene>
    <name evidence="3" type="ORF">SPICUR_06220</name>
</gene>
<dbReference type="AlphaFoldDB" id="U5T7M3"/>
<feature type="domain" description="Anti sigma-E protein RseA N-terminal" evidence="2">
    <location>
        <begin position="7"/>
        <end position="76"/>
    </location>
</feature>
<feature type="transmembrane region" description="Helical" evidence="1">
    <location>
        <begin position="95"/>
        <end position="115"/>
    </location>
</feature>
<dbReference type="InterPro" id="IPR036147">
    <property type="entry name" value="Anti-sigma_E_RseA_N_sf"/>
</dbReference>
<sequence>MQDDTYQQLSAYVDGELGRDERRFLERRLDADPALREALARYHSIGAAARHEFMPEALGLADRVRDQLDAEAAHGSEQGGSSANWKRASFMVQPIAGVAIAASVALALVVAWPMVSGPSRPDAATSTVQIAAEPTMGTLSRVGGQADQPALSGESMDEQLRRQLQPYYIDHNDQTATRALGGTLESARMIGHDAER</sequence>
<dbReference type="eggNOG" id="COG3073">
    <property type="taxonomic scope" value="Bacteria"/>
</dbReference>
<dbReference type="EMBL" id="CP005990">
    <property type="protein sequence ID" value="AGY92212.1"/>
    <property type="molecule type" value="Genomic_DNA"/>
</dbReference>
<dbReference type="SUPFAM" id="SSF89069">
    <property type="entry name" value="N-terminal, cytoplasmic domain of anti-sigmaE factor RseA"/>
    <property type="match status" value="1"/>
</dbReference>
<dbReference type="InterPro" id="IPR005572">
    <property type="entry name" value="Anti-sigma_E_RseA_N"/>
</dbReference>
<dbReference type="PANTHER" id="PTHR38104">
    <property type="match status" value="1"/>
</dbReference>
<dbReference type="HOGENOM" id="CLU_1389463_0_0_6"/>
<dbReference type="Proteomes" id="UP000017640">
    <property type="component" value="Chromosome"/>
</dbReference>
<keyword evidence="1" id="KW-0812">Transmembrane</keyword>
<protein>
    <recommendedName>
        <fullName evidence="2">Anti sigma-E protein RseA N-terminal domain-containing protein</fullName>
    </recommendedName>
</protein>
<keyword evidence="1" id="KW-0472">Membrane</keyword>
<evidence type="ECO:0000313" key="4">
    <source>
        <dbReference type="Proteomes" id="UP000017640"/>
    </source>
</evidence>
<keyword evidence="4" id="KW-1185">Reference proteome</keyword>
<proteinExistence type="predicted"/>
<dbReference type="RefSeq" id="WP_023367150.1">
    <property type="nucleotide sequence ID" value="NC_022664.1"/>
</dbReference>
<dbReference type="Pfam" id="PF03872">
    <property type="entry name" value="RseA_N"/>
    <property type="match status" value="1"/>
</dbReference>
<evidence type="ECO:0000313" key="3">
    <source>
        <dbReference type="EMBL" id="AGY92212.1"/>
    </source>
</evidence>
<dbReference type="OrthoDB" id="9968854at2"/>
<accession>U5T7M3</accession>
<dbReference type="Gene3D" id="1.10.10.880">
    <property type="entry name" value="Anti sigma-E protein RseA, N-terminal domain"/>
    <property type="match status" value="1"/>
</dbReference>
<dbReference type="GO" id="GO:0016989">
    <property type="term" value="F:sigma factor antagonist activity"/>
    <property type="evidence" value="ECO:0007669"/>
    <property type="project" value="InterPro"/>
</dbReference>